<evidence type="ECO:0000313" key="1">
    <source>
        <dbReference type="EMBL" id="GFO57678.1"/>
    </source>
</evidence>
<sequence length="117" mass="12912">MSDGLSGSGSIVDTDVETVRSPLCDEQLANLGGQVEERGLLLWRRLEKGCHVAPGYHERMAHRHRKGVEKGNGVFIFHQDLGRIHLAEETIRSVIHGIYPRGQQAAQTAVTTDRATD</sequence>
<dbReference type="Proteomes" id="UP000556026">
    <property type="component" value="Unassembled WGS sequence"/>
</dbReference>
<proteinExistence type="predicted"/>
<gene>
    <name evidence="1" type="ORF">GMST_00030</name>
</gene>
<organism evidence="1 2">
    <name type="scientific">Geomonas silvestris</name>
    <dbReference type="NCBI Taxonomy" id="2740184"/>
    <lineage>
        <taxon>Bacteria</taxon>
        <taxon>Pseudomonadati</taxon>
        <taxon>Thermodesulfobacteriota</taxon>
        <taxon>Desulfuromonadia</taxon>
        <taxon>Geobacterales</taxon>
        <taxon>Geobacteraceae</taxon>
        <taxon>Geomonas</taxon>
    </lineage>
</organism>
<reference evidence="2" key="1">
    <citation type="submission" date="2020-06" db="EMBL/GenBank/DDBJ databases">
        <title>Draft genomic sequence of Geomonas sp. Red330.</title>
        <authorList>
            <person name="Itoh H."/>
            <person name="Zhenxing X."/>
            <person name="Ushijima N."/>
            <person name="Masuda Y."/>
            <person name="Shiratori Y."/>
            <person name="Senoo K."/>
        </authorList>
    </citation>
    <scope>NUCLEOTIDE SEQUENCE [LARGE SCALE GENOMIC DNA]</scope>
    <source>
        <strain evidence="2">Red330</strain>
    </source>
</reference>
<protein>
    <submittedName>
        <fullName evidence="1">Uncharacterized protein</fullName>
    </submittedName>
</protein>
<name>A0A6V8MCF1_9BACT</name>
<dbReference type="AlphaFoldDB" id="A0A6V8MCF1"/>
<evidence type="ECO:0000313" key="2">
    <source>
        <dbReference type="Proteomes" id="UP000556026"/>
    </source>
</evidence>
<keyword evidence="2" id="KW-1185">Reference proteome</keyword>
<accession>A0A6V8MCF1</accession>
<dbReference type="EMBL" id="BLXX01000001">
    <property type="protein sequence ID" value="GFO57678.1"/>
    <property type="molecule type" value="Genomic_DNA"/>
</dbReference>
<comment type="caution">
    <text evidence="1">The sequence shown here is derived from an EMBL/GenBank/DDBJ whole genome shotgun (WGS) entry which is preliminary data.</text>
</comment>